<dbReference type="HOGENOM" id="CLU_2073070_0_0_1"/>
<evidence type="ECO:0000256" key="1">
    <source>
        <dbReference type="SAM" id="MobiDB-lite"/>
    </source>
</evidence>
<gene>
    <name evidence="2" type="ORF">DICSQDRAFT_156938</name>
</gene>
<evidence type="ECO:0000313" key="2">
    <source>
        <dbReference type="EMBL" id="EJF58121.1"/>
    </source>
</evidence>
<proteinExistence type="predicted"/>
<dbReference type="EMBL" id="JH719439">
    <property type="protein sequence ID" value="EJF58121.1"/>
    <property type="molecule type" value="Genomic_DNA"/>
</dbReference>
<feature type="region of interest" description="Disordered" evidence="1">
    <location>
        <begin position="81"/>
        <end position="118"/>
    </location>
</feature>
<protein>
    <submittedName>
        <fullName evidence="2">Uncharacterized protein</fullName>
    </submittedName>
</protein>
<reference evidence="2 3" key="1">
    <citation type="journal article" date="2012" name="Science">
        <title>The Paleozoic origin of enzymatic lignin decomposition reconstructed from 31 fungal genomes.</title>
        <authorList>
            <person name="Floudas D."/>
            <person name="Binder M."/>
            <person name="Riley R."/>
            <person name="Barry K."/>
            <person name="Blanchette R.A."/>
            <person name="Henrissat B."/>
            <person name="Martinez A.T."/>
            <person name="Otillar R."/>
            <person name="Spatafora J.W."/>
            <person name="Yadav J.S."/>
            <person name="Aerts A."/>
            <person name="Benoit I."/>
            <person name="Boyd A."/>
            <person name="Carlson A."/>
            <person name="Copeland A."/>
            <person name="Coutinho P.M."/>
            <person name="de Vries R.P."/>
            <person name="Ferreira P."/>
            <person name="Findley K."/>
            <person name="Foster B."/>
            <person name="Gaskell J."/>
            <person name="Glotzer D."/>
            <person name="Gorecki P."/>
            <person name="Heitman J."/>
            <person name="Hesse C."/>
            <person name="Hori C."/>
            <person name="Igarashi K."/>
            <person name="Jurgens J.A."/>
            <person name="Kallen N."/>
            <person name="Kersten P."/>
            <person name="Kohler A."/>
            <person name="Kuees U."/>
            <person name="Kumar T.K.A."/>
            <person name="Kuo A."/>
            <person name="LaButti K."/>
            <person name="Larrondo L.F."/>
            <person name="Lindquist E."/>
            <person name="Ling A."/>
            <person name="Lombard V."/>
            <person name="Lucas S."/>
            <person name="Lundell T."/>
            <person name="Martin R."/>
            <person name="McLaughlin D.J."/>
            <person name="Morgenstern I."/>
            <person name="Morin E."/>
            <person name="Murat C."/>
            <person name="Nagy L.G."/>
            <person name="Nolan M."/>
            <person name="Ohm R.A."/>
            <person name="Patyshakuliyeva A."/>
            <person name="Rokas A."/>
            <person name="Ruiz-Duenas F.J."/>
            <person name="Sabat G."/>
            <person name="Salamov A."/>
            <person name="Samejima M."/>
            <person name="Schmutz J."/>
            <person name="Slot J.C."/>
            <person name="St John F."/>
            <person name="Stenlid J."/>
            <person name="Sun H."/>
            <person name="Sun S."/>
            <person name="Syed K."/>
            <person name="Tsang A."/>
            <person name="Wiebenga A."/>
            <person name="Young D."/>
            <person name="Pisabarro A."/>
            <person name="Eastwood D.C."/>
            <person name="Martin F."/>
            <person name="Cullen D."/>
            <person name="Grigoriev I.V."/>
            <person name="Hibbett D.S."/>
        </authorList>
    </citation>
    <scope>NUCLEOTIDE SEQUENCE [LARGE SCALE GENOMIC DNA]</scope>
    <source>
        <strain evidence="2 3">LYAD-421 SS1</strain>
    </source>
</reference>
<dbReference type="KEGG" id="dsq:DICSQDRAFT_156938"/>
<name>R7SPV0_DICSQ</name>
<dbReference type="AlphaFoldDB" id="R7SPV0"/>
<dbReference type="Proteomes" id="UP000053319">
    <property type="component" value="Unassembled WGS sequence"/>
</dbReference>
<organism evidence="2 3">
    <name type="scientific">Dichomitus squalens (strain LYAD-421)</name>
    <name type="common">Western red white-rot fungus</name>
    <dbReference type="NCBI Taxonomy" id="732165"/>
    <lineage>
        <taxon>Eukaryota</taxon>
        <taxon>Fungi</taxon>
        <taxon>Dikarya</taxon>
        <taxon>Basidiomycota</taxon>
        <taxon>Agaricomycotina</taxon>
        <taxon>Agaricomycetes</taxon>
        <taxon>Polyporales</taxon>
        <taxon>Polyporaceae</taxon>
        <taxon>Dichomitus</taxon>
    </lineage>
</organism>
<accession>R7SPV0</accession>
<dbReference type="GeneID" id="18837697"/>
<dbReference type="RefSeq" id="XP_007369083.1">
    <property type="nucleotide sequence ID" value="XM_007369021.1"/>
</dbReference>
<evidence type="ECO:0000313" key="3">
    <source>
        <dbReference type="Proteomes" id="UP000053319"/>
    </source>
</evidence>
<sequence length="118" mass="12917">MPDSLFSSSLPCTNVLSSFRRPPLTLVFLRTPSLPPSTPRFMPCHTSITEHAYWEAILVGFNPLSGEALCRTQTERPRCTSRALSSMPPHCTSVPPSSRRLRQAPVGAPNCAHARTDG</sequence>